<organism evidence="3 4">
    <name type="scientific">Janthinobacterium psychrotolerans</name>
    <dbReference type="NCBI Taxonomy" id="1747903"/>
    <lineage>
        <taxon>Bacteria</taxon>
        <taxon>Pseudomonadati</taxon>
        <taxon>Pseudomonadota</taxon>
        <taxon>Betaproteobacteria</taxon>
        <taxon>Burkholderiales</taxon>
        <taxon>Oxalobacteraceae</taxon>
        <taxon>Janthinobacterium</taxon>
    </lineage>
</organism>
<dbReference type="Proteomes" id="UP000092713">
    <property type="component" value="Unassembled WGS sequence"/>
</dbReference>
<evidence type="ECO:0000259" key="2">
    <source>
        <dbReference type="Pfam" id="PF01261"/>
    </source>
</evidence>
<dbReference type="InterPro" id="IPR036237">
    <property type="entry name" value="Xyl_isomerase-like_sf"/>
</dbReference>
<keyword evidence="4" id="KW-1185">Reference proteome</keyword>
<evidence type="ECO:0000313" key="3">
    <source>
        <dbReference type="EMBL" id="OBV36807.1"/>
    </source>
</evidence>
<keyword evidence="1 3" id="KW-0413">Isomerase</keyword>
<dbReference type="FunFam" id="3.20.20.150:FF:000007">
    <property type="entry name" value="Hydroxypyruvate isomerase"/>
    <property type="match status" value="1"/>
</dbReference>
<dbReference type="InterPro" id="IPR013022">
    <property type="entry name" value="Xyl_isomerase-like_TIM-brl"/>
</dbReference>
<name>A0A1A7BTH0_9BURK</name>
<dbReference type="GO" id="GO:0046487">
    <property type="term" value="P:glyoxylate metabolic process"/>
    <property type="evidence" value="ECO:0007669"/>
    <property type="project" value="TreeGrafter"/>
</dbReference>
<dbReference type="Gene3D" id="3.20.20.150">
    <property type="entry name" value="Divalent-metal-dependent TIM barrel enzymes"/>
    <property type="match status" value="1"/>
</dbReference>
<feature type="domain" description="Xylose isomerase-like TIM barrel" evidence="2">
    <location>
        <begin position="80"/>
        <end position="314"/>
    </location>
</feature>
<dbReference type="NCBIfam" id="NF043033">
    <property type="entry name" value="OxoTetrIsom"/>
    <property type="match status" value="1"/>
</dbReference>
<reference evidence="3 4" key="1">
    <citation type="submission" date="2016-04" db="EMBL/GenBank/DDBJ databases">
        <title>Draft genome sequence of Janthinobacterium psychrotolerans sp. nov., isolated from freshwater sediments in Denmark.</title>
        <authorList>
            <person name="Gong X."/>
            <person name="Skrivergaard S."/>
            <person name="Korsgaard B.S."/>
            <person name="Schreiber L."/>
            <person name="Marshall I.P."/>
            <person name="Finster K."/>
            <person name="Schramm A."/>
        </authorList>
    </citation>
    <scope>NUCLEOTIDE SEQUENCE [LARGE SCALE GENOMIC DNA]</scope>
    <source>
        <strain evidence="3 4">S3-2</strain>
    </source>
</reference>
<dbReference type="STRING" id="1747903.ASR47_1001281"/>
<sequence>MSGLGPRVGACAPPSLRFVDARYLDQVVLGTNREAAVYAAKGLEKKYTFKLDISPKETRMPRFAANLTMMFNEVPFPQRFAAAARAGFQGVEFLFPYEYPARDVALWLREHGLQNVLFNLPPGAWAAGERGLASLPGREAEFRTGVAQAIEYALALGTPRLHMMAGLVPAGADLALHRATYLANLQYAASAAGAHGIEIMIEPINGRDMPGYFLVAQEQAHALRVESGAPNVKVQMDFYHAQIVEGDIAMTFRKHFDGIGHVQIASVPARNEPDDGEVSYPYLYRLLDELGYQGWIGCEYRPRGRTEDGLGWLAAFNSKAATSGT</sequence>
<dbReference type="AlphaFoldDB" id="A0A1A7BTH0"/>
<dbReference type="PATRIC" id="fig|1747903.4.peg.295"/>
<evidence type="ECO:0000256" key="1">
    <source>
        <dbReference type="ARBA" id="ARBA00023235"/>
    </source>
</evidence>
<evidence type="ECO:0000313" key="4">
    <source>
        <dbReference type="Proteomes" id="UP000092713"/>
    </source>
</evidence>
<dbReference type="InterPro" id="IPR053398">
    <property type="entry name" value="HPT_OtnI_isomerases"/>
</dbReference>
<comment type="caution">
    <text evidence="3">The sequence shown here is derived from an EMBL/GenBank/DDBJ whole genome shotgun (WGS) entry which is preliminary data.</text>
</comment>
<dbReference type="EMBL" id="LOCQ01000062">
    <property type="protein sequence ID" value="OBV36807.1"/>
    <property type="molecule type" value="Genomic_DNA"/>
</dbReference>
<keyword evidence="3" id="KW-0670">Pyruvate</keyword>
<dbReference type="Pfam" id="PF01261">
    <property type="entry name" value="AP_endonuc_2"/>
    <property type="match status" value="1"/>
</dbReference>
<dbReference type="PANTHER" id="PTHR43489:SF6">
    <property type="entry name" value="HYDROXYPYRUVATE ISOMERASE-RELATED"/>
    <property type="match status" value="1"/>
</dbReference>
<dbReference type="SUPFAM" id="SSF51658">
    <property type="entry name" value="Xylose isomerase-like"/>
    <property type="match status" value="1"/>
</dbReference>
<dbReference type="InterPro" id="IPR050417">
    <property type="entry name" value="Sugar_Epim/Isomerase"/>
</dbReference>
<accession>A0A1A7BTH0</accession>
<dbReference type="PANTHER" id="PTHR43489">
    <property type="entry name" value="ISOMERASE"/>
    <property type="match status" value="1"/>
</dbReference>
<proteinExistence type="predicted"/>
<gene>
    <name evidence="3" type="ORF">ASR47_1001281</name>
</gene>
<dbReference type="EC" id="5.3.1.22" evidence="3"/>
<dbReference type="GO" id="GO:0008903">
    <property type="term" value="F:hydroxypyruvate isomerase activity"/>
    <property type="evidence" value="ECO:0007669"/>
    <property type="project" value="UniProtKB-EC"/>
</dbReference>
<protein>
    <submittedName>
        <fullName evidence="3">Hydroxypyruvate isomerase</fullName>
        <ecNumber evidence="3">5.3.1.22</ecNumber>
    </submittedName>
</protein>